<organism evidence="3 4">
    <name type="scientific">Dictyobacter aurantiacus</name>
    <dbReference type="NCBI Taxonomy" id="1936993"/>
    <lineage>
        <taxon>Bacteria</taxon>
        <taxon>Bacillati</taxon>
        <taxon>Chloroflexota</taxon>
        <taxon>Ktedonobacteria</taxon>
        <taxon>Ktedonobacterales</taxon>
        <taxon>Dictyobacteraceae</taxon>
        <taxon>Dictyobacter</taxon>
    </lineage>
</organism>
<feature type="domain" description="BPL/LPL catalytic" evidence="2">
    <location>
        <begin position="15"/>
        <end position="215"/>
    </location>
</feature>
<name>A0A401ZHM8_9CHLR</name>
<dbReference type="OrthoDB" id="9807064at2"/>
<sequence>MDEFETTTSRSLDVADIRHHLKTELLGTGNHIVYAPTVDSTNSLAMKLARDGSEEGVVVLTDNQTAGKGRQGRRWVDVAGLNVLSSTVLRPLFPPYQLVMIASLAVVDTIADICNIQATIKWPNDILIGEHKVAGILIETSHDQMGQLVAIMGIGVNANGHISQFIAEQPSLQQADAELLKRATTLEESSGHVVNREMFIARLLYQIETRYLALQREAQAYVNGPISRLIREQWRNQLSTLGRTIQVHQGSKLLSGVAEDVNDQGELLLRSHSGECISITWGDIE</sequence>
<dbReference type="InterPro" id="IPR045864">
    <property type="entry name" value="aa-tRNA-synth_II/BPL/LPL"/>
</dbReference>
<dbReference type="EMBL" id="BIFQ01000001">
    <property type="protein sequence ID" value="GCE06395.1"/>
    <property type="molecule type" value="Genomic_DNA"/>
</dbReference>
<evidence type="ECO:0000259" key="2">
    <source>
        <dbReference type="PROSITE" id="PS51733"/>
    </source>
</evidence>
<reference evidence="4" key="1">
    <citation type="submission" date="2018-12" db="EMBL/GenBank/DDBJ databases">
        <title>Tengunoibacter tsumagoiensis gen. nov., sp. nov., Dictyobacter kobayashii sp. nov., D. alpinus sp. nov., and D. joshuensis sp. nov. and description of Dictyobacteraceae fam. nov. within the order Ktedonobacterales isolated from Tengu-no-mugimeshi.</title>
        <authorList>
            <person name="Wang C.M."/>
            <person name="Zheng Y."/>
            <person name="Sakai Y."/>
            <person name="Toyoda A."/>
            <person name="Minakuchi Y."/>
            <person name="Abe K."/>
            <person name="Yokota A."/>
            <person name="Yabe S."/>
        </authorList>
    </citation>
    <scope>NUCLEOTIDE SEQUENCE [LARGE SCALE GENOMIC DNA]</scope>
    <source>
        <strain evidence="4">S-27</strain>
    </source>
</reference>
<dbReference type="InterPro" id="IPR008988">
    <property type="entry name" value="Transcriptional_repressor_C"/>
</dbReference>
<keyword evidence="1" id="KW-0436">Ligase</keyword>
<dbReference type="SUPFAM" id="SSF50037">
    <property type="entry name" value="C-terminal domain of transcriptional repressors"/>
    <property type="match status" value="1"/>
</dbReference>
<dbReference type="RefSeq" id="WP_126597341.1">
    <property type="nucleotide sequence ID" value="NZ_BIFQ01000001.1"/>
</dbReference>
<dbReference type="SUPFAM" id="SSF55681">
    <property type="entry name" value="Class II aaRS and biotin synthetases"/>
    <property type="match status" value="1"/>
</dbReference>
<accession>A0A401ZHM8</accession>
<dbReference type="Gene3D" id="2.30.30.100">
    <property type="match status" value="1"/>
</dbReference>
<evidence type="ECO:0000313" key="4">
    <source>
        <dbReference type="Proteomes" id="UP000287224"/>
    </source>
</evidence>
<dbReference type="NCBIfam" id="TIGR00121">
    <property type="entry name" value="birA_ligase"/>
    <property type="match status" value="1"/>
</dbReference>
<keyword evidence="4" id="KW-1185">Reference proteome</keyword>
<dbReference type="GO" id="GO:0005737">
    <property type="term" value="C:cytoplasm"/>
    <property type="evidence" value="ECO:0007669"/>
    <property type="project" value="TreeGrafter"/>
</dbReference>
<dbReference type="PANTHER" id="PTHR12835">
    <property type="entry name" value="BIOTIN PROTEIN LIGASE"/>
    <property type="match status" value="1"/>
</dbReference>
<comment type="caution">
    <text evidence="3">The sequence shown here is derived from an EMBL/GenBank/DDBJ whole genome shotgun (WGS) entry which is preliminary data.</text>
</comment>
<dbReference type="AlphaFoldDB" id="A0A401ZHM8"/>
<dbReference type="InterPro" id="IPR004408">
    <property type="entry name" value="Biotin_CoA_COase_ligase"/>
</dbReference>
<dbReference type="GO" id="GO:0004077">
    <property type="term" value="F:biotin--[biotin carboxyl-carrier protein] ligase activity"/>
    <property type="evidence" value="ECO:0007669"/>
    <property type="project" value="InterPro"/>
</dbReference>
<dbReference type="InterPro" id="IPR004143">
    <property type="entry name" value="BPL_LPL_catalytic"/>
</dbReference>
<dbReference type="Gene3D" id="3.30.930.10">
    <property type="entry name" value="Bira Bifunctional Protein, Domain 2"/>
    <property type="match status" value="1"/>
</dbReference>
<dbReference type="PANTHER" id="PTHR12835:SF5">
    <property type="entry name" value="BIOTIN--PROTEIN LIGASE"/>
    <property type="match status" value="1"/>
</dbReference>
<evidence type="ECO:0000313" key="3">
    <source>
        <dbReference type="EMBL" id="GCE06395.1"/>
    </source>
</evidence>
<dbReference type="PROSITE" id="PS51733">
    <property type="entry name" value="BPL_LPL_CATALYTIC"/>
    <property type="match status" value="1"/>
</dbReference>
<proteinExistence type="predicted"/>
<protein>
    <recommendedName>
        <fullName evidence="2">BPL/LPL catalytic domain-containing protein</fullName>
    </recommendedName>
</protein>
<dbReference type="Proteomes" id="UP000287224">
    <property type="component" value="Unassembled WGS sequence"/>
</dbReference>
<evidence type="ECO:0000256" key="1">
    <source>
        <dbReference type="ARBA" id="ARBA00022598"/>
    </source>
</evidence>
<dbReference type="Pfam" id="PF03099">
    <property type="entry name" value="BPL_LplA_LipB"/>
    <property type="match status" value="1"/>
</dbReference>
<dbReference type="CDD" id="cd16442">
    <property type="entry name" value="BPL"/>
    <property type="match status" value="1"/>
</dbReference>
<gene>
    <name evidence="3" type="ORF">KDAU_37240</name>
</gene>